<protein>
    <recommendedName>
        <fullName evidence="8">Peptidase S8/S53 domain-containing protein</fullName>
    </recommendedName>
</protein>
<evidence type="ECO:0000256" key="5">
    <source>
        <dbReference type="SAM" id="MobiDB-lite"/>
    </source>
</evidence>
<evidence type="ECO:0000256" key="4">
    <source>
        <dbReference type="PROSITE-ProRule" id="PRU01240"/>
    </source>
</evidence>
<dbReference type="Proteomes" id="UP000269438">
    <property type="component" value="Unassembled WGS sequence"/>
</dbReference>
<evidence type="ECO:0000256" key="3">
    <source>
        <dbReference type="ARBA" id="ARBA00022825"/>
    </source>
</evidence>
<proteinExistence type="inferred from homology"/>
<evidence type="ECO:0000256" key="7">
    <source>
        <dbReference type="SAM" id="SignalP"/>
    </source>
</evidence>
<dbReference type="GO" id="GO:0004252">
    <property type="term" value="F:serine-type endopeptidase activity"/>
    <property type="evidence" value="ECO:0007669"/>
    <property type="project" value="UniProtKB-UniRule"/>
</dbReference>
<keyword evidence="1 4" id="KW-0645">Protease</keyword>
<evidence type="ECO:0000256" key="2">
    <source>
        <dbReference type="ARBA" id="ARBA00022801"/>
    </source>
</evidence>
<evidence type="ECO:0000256" key="6">
    <source>
        <dbReference type="SAM" id="Phobius"/>
    </source>
</evidence>
<dbReference type="PRINTS" id="PR00723">
    <property type="entry name" value="SUBTILISIN"/>
</dbReference>
<dbReference type="AlphaFoldDB" id="A0A3L7AS73"/>
<gene>
    <name evidence="9" type="ORF">D9V34_08660</name>
</gene>
<reference evidence="9 10" key="1">
    <citation type="submission" date="2018-10" db="EMBL/GenBank/DDBJ databases">
        <authorList>
            <person name="Li J."/>
        </authorList>
    </citation>
    <scope>NUCLEOTIDE SEQUENCE [LARGE SCALE GENOMIC DNA]</scope>
    <source>
        <strain evidence="9 10">JCM 11654</strain>
    </source>
</reference>
<feature type="region of interest" description="Disordered" evidence="5">
    <location>
        <begin position="381"/>
        <end position="407"/>
    </location>
</feature>
<evidence type="ECO:0000313" key="10">
    <source>
        <dbReference type="Proteomes" id="UP000269438"/>
    </source>
</evidence>
<sequence>MISNRSGMRVLTQLALTSVITLALPTAGEALPLPKTEKTVTEIPNAEQRSGGLWYIDALNIGSATSQGLRGRGVKIAVIDSGINLRAAELQGANITVHESTCLNQDTGEPFPADSTDAQISGHGTSVVAMLVGNGRAIDGGLGTVGIVPEAEIEFFATGPLVTPEQESRGWLPRCVTGKDEEGEYTGDSWKDSADAAMKSGASIVSASIGGSSLAFKDALLQAAARNIIVVGAVPNPGDDSIGAGTYPGAGNGSVAVNGVGRDGVILGKGTDLGGLQQWGADNVAVTAPAAWILAVGDDWNPVRRDGTSLATPLVAGSLALAQEKYPRATSNQLLQSLVRTTDGGTHPGIPPWNNKSGFGALSVSAMLAADPLTFPDENPLFVSSPSDPRCTASDRTEPPDSMDQCQWASAPTKQDVQKARAALNTAPRSELPGKARDNANQRVSEWVAGGLALALVVVAGVTSMLLLLRRRHRR</sequence>
<dbReference type="InterPro" id="IPR015500">
    <property type="entry name" value="Peptidase_S8_subtilisin-rel"/>
</dbReference>
<dbReference type="PROSITE" id="PS51892">
    <property type="entry name" value="SUBTILASE"/>
    <property type="match status" value="1"/>
</dbReference>
<dbReference type="EMBL" id="RCUY01000005">
    <property type="protein sequence ID" value="RLP83286.1"/>
    <property type="molecule type" value="Genomic_DNA"/>
</dbReference>
<dbReference type="PANTHER" id="PTHR42884:SF14">
    <property type="entry name" value="NEUROENDOCRINE CONVERTASE 1"/>
    <property type="match status" value="1"/>
</dbReference>
<feature type="active site" description="Charge relay system" evidence="4">
    <location>
        <position position="309"/>
    </location>
</feature>
<dbReference type="PANTHER" id="PTHR42884">
    <property type="entry name" value="PROPROTEIN CONVERTASE SUBTILISIN/KEXIN-RELATED"/>
    <property type="match status" value="1"/>
</dbReference>
<dbReference type="GO" id="GO:0016485">
    <property type="term" value="P:protein processing"/>
    <property type="evidence" value="ECO:0007669"/>
    <property type="project" value="TreeGrafter"/>
</dbReference>
<dbReference type="Gene3D" id="3.40.50.200">
    <property type="entry name" value="Peptidase S8/S53 domain"/>
    <property type="match status" value="1"/>
</dbReference>
<feature type="domain" description="Peptidase S8/S53" evidence="8">
    <location>
        <begin position="71"/>
        <end position="360"/>
    </location>
</feature>
<keyword evidence="6" id="KW-0812">Transmembrane</keyword>
<dbReference type="RefSeq" id="WP_121688405.1">
    <property type="nucleotide sequence ID" value="NZ_RCUY01000005.1"/>
</dbReference>
<dbReference type="InterPro" id="IPR000209">
    <property type="entry name" value="Peptidase_S8/S53_dom"/>
</dbReference>
<dbReference type="Pfam" id="PF00082">
    <property type="entry name" value="Peptidase_S8"/>
    <property type="match status" value="1"/>
</dbReference>
<evidence type="ECO:0000313" key="9">
    <source>
        <dbReference type="EMBL" id="RLP83286.1"/>
    </source>
</evidence>
<evidence type="ECO:0000256" key="1">
    <source>
        <dbReference type="ARBA" id="ARBA00022670"/>
    </source>
</evidence>
<feature type="signal peptide" evidence="7">
    <location>
        <begin position="1"/>
        <end position="23"/>
    </location>
</feature>
<dbReference type="PROSITE" id="PS00138">
    <property type="entry name" value="SUBTILASE_SER"/>
    <property type="match status" value="1"/>
</dbReference>
<feature type="active site" description="Charge relay system" evidence="4">
    <location>
        <position position="123"/>
    </location>
</feature>
<organism evidence="9 10">
    <name type="scientific">Mycetocola lacteus</name>
    <dbReference type="NCBI Taxonomy" id="76637"/>
    <lineage>
        <taxon>Bacteria</taxon>
        <taxon>Bacillati</taxon>
        <taxon>Actinomycetota</taxon>
        <taxon>Actinomycetes</taxon>
        <taxon>Micrococcales</taxon>
        <taxon>Microbacteriaceae</taxon>
        <taxon>Mycetocola</taxon>
    </lineage>
</organism>
<keyword evidence="2 4" id="KW-0378">Hydrolase</keyword>
<comment type="caution">
    <text evidence="9">The sequence shown here is derived from an EMBL/GenBank/DDBJ whole genome shotgun (WGS) entry which is preliminary data.</text>
</comment>
<evidence type="ECO:0000259" key="8">
    <source>
        <dbReference type="Pfam" id="PF00082"/>
    </source>
</evidence>
<keyword evidence="6" id="KW-1133">Transmembrane helix</keyword>
<feature type="transmembrane region" description="Helical" evidence="6">
    <location>
        <begin position="447"/>
        <end position="469"/>
    </location>
</feature>
<dbReference type="InterPro" id="IPR036852">
    <property type="entry name" value="Peptidase_S8/S53_dom_sf"/>
</dbReference>
<keyword evidence="7" id="KW-0732">Signal</keyword>
<accession>A0A3L7AS73</accession>
<name>A0A3L7AS73_9MICO</name>
<keyword evidence="10" id="KW-1185">Reference proteome</keyword>
<comment type="similarity">
    <text evidence="4">Belongs to the peptidase S8 family.</text>
</comment>
<feature type="active site" description="Charge relay system" evidence="4">
    <location>
        <position position="80"/>
    </location>
</feature>
<dbReference type="GO" id="GO:0016020">
    <property type="term" value="C:membrane"/>
    <property type="evidence" value="ECO:0007669"/>
    <property type="project" value="TreeGrafter"/>
</dbReference>
<dbReference type="InterPro" id="IPR023828">
    <property type="entry name" value="Peptidase_S8_Ser-AS"/>
</dbReference>
<keyword evidence="3 4" id="KW-0720">Serine protease</keyword>
<keyword evidence="6" id="KW-0472">Membrane</keyword>
<dbReference type="SUPFAM" id="SSF52743">
    <property type="entry name" value="Subtilisin-like"/>
    <property type="match status" value="1"/>
</dbReference>
<feature type="chain" id="PRO_5039253293" description="Peptidase S8/S53 domain-containing protein" evidence="7">
    <location>
        <begin position="24"/>
        <end position="475"/>
    </location>
</feature>